<dbReference type="InterPro" id="IPR050638">
    <property type="entry name" value="AA-Vitamin_Transporters"/>
</dbReference>
<comment type="caution">
    <text evidence="9">The sequence shown here is derived from an EMBL/GenBank/DDBJ whole genome shotgun (WGS) entry which is preliminary data.</text>
</comment>
<evidence type="ECO:0000256" key="4">
    <source>
        <dbReference type="ARBA" id="ARBA00022989"/>
    </source>
</evidence>
<evidence type="ECO:0000256" key="1">
    <source>
        <dbReference type="ARBA" id="ARBA00004141"/>
    </source>
</evidence>
<evidence type="ECO:0000256" key="2">
    <source>
        <dbReference type="ARBA" id="ARBA00007362"/>
    </source>
</evidence>
<feature type="transmembrane region" description="Helical" evidence="7">
    <location>
        <begin position="284"/>
        <end position="303"/>
    </location>
</feature>
<evidence type="ECO:0000256" key="7">
    <source>
        <dbReference type="SAM" id="Phobius"/>
    </source>
</evidence>
<reference evidence="9 10" key="1">
    <citation type="submission" date="2018-01" db="EMBL/GenBank/DDBJ databases">
        <title>Whole genome analyses suggest that Burkholderia sensu lato contains two further novel genera in the rhizoxinica-symbiotica group Mycetohabitans gen. nov., and Trinickia gen. nov.: implications for the evolution of diazotrophy and nodulation in the Burkholderiaceae.</title>
        <authorList>
            <person name="Estrada-de los Santos P."/>
            <person name="Palmer M."/>
            <person name="Chavez-Ramirez B."/>
            <person name="Beukes C."/>
            <person name="Steenkamp E.T."/>
            <person name="Hirsch A.M."/>
            <person name="Manyaka P."/>
            <person name="Maluk M."/>
            <person name="Lafos M."/>
            <person name="Crook M."/>
            <person name="Gross E."/>
            <person name="Simon M.F."/>
            <person name="Bueno dos Reis Junior F."/>
            <person name="Poole P.S."/>
            <person name="Venter S.N."/>
            <person name="James E.K."/>
        </authorList>
    </citation>
    <scope>NUCLEOTIDE SEQUENCE [LARGE SCALE GENOMIC DNA]</scope>
    <source>
        <strain evidence="9 10">GP25-8</strain>
    </source>
</reference>
<feature type="transmembrane region" description="Helical" evidence="7">
    <location>
        <begin position="105"/>
        <end position="123"/>
    </location>
</feature>
<proteinExistence type="inferred from homology"/>
<protein>
    <submittedName>
        <fullName evidence="9">EamA family transporter</fullName>
    </submittedName>
</protein>
<feature type="domain" description="EamA" evidence="8">
    <location>
        <begin position="48"/>
        <end position="177"/>
    </location>
</feature>
<evidence type="ECO:0000259" key="8">
    <source>
        <dbReference type="Pfam" id="PF00892"/>
    </source>
</evidence>
<feature type="transmembrane region" description="Helical" evidence="7">
    <location>
        <begin position="46"/>
        <end position="67"/>
    </location>
</feature>
<dbReference type="AlphaFoldDB" id="A0A2N7VGK9"/>
<evidence type="ECO:0000313" key="10">
    <source>
        <dbReference type="Proteomes" id="UP000235347"/>
    </source>
</evidence>
<dbReference type="InterPro" id="IPR037185">
    <property type="entry name" value="EmrE-like"/>
</dbReference>
<accession>A0A2N7VGK9</accession>
<dbReference type="SUPFAM" id="SSF103481">
    <property type="entry name" value="Multidrug resistance efflux transporter EmrE"/>
    <property type="match status" value="2"/>
</dbReference>
<feature type="compositionally biased region" description="Low complexity" evidence="6">
    <location>
        <begin position="1"/>
        <end position="16"/>
    </location>
</feature>
<dbReference type="EMBL" id="PNYB01000036">
    <property type="protein sequence ID" value="PMS16283.1"/>
    <property type="molecule type" value="Genomic_DNA"/>
</dbReference>
<dbReference type="Pfam" id="PF00892">
    <property type="entry name" value="EamA"/>
    <property type="match status" value="2"/>
</dbReference>
<evidence type="ECO:0000313" key="9">
    <source>
        <dbReference type="EMBL" id="PMS16283.1"/>
    </source>
</evidence>
<dbReference type="PANTHER" id="PTHR32322:SF2">
    <property type="entry name" value="EAMA DOMAIN-CONTAINING PROTEIN"/>
    <property type="match status" value="1"/>
</dbReference>
<feature type="transmembrane region" description="Helical" evidence="7">
    <location>
        <begin position="223"/>
        <end position="243"/>
    </location>
</feature>
<sequence>MATRRLPRTTTIPTRTSGLKSASESTARRPAEPTSGSRSTNGRRGATLAAAATGVLVGAAMVSTRAVTNDVPLTTLAFLRYLVGFAILAAPVAVAKRVHFALKDLVAIAVLGILQFALLILLLNYALSALSATTCSLVFATMPLFTMCFAVALGSEAYSTRKLAGVALAVAGVVCLLNAGPSRGAIHVEAVRGFAALVAATLVGAITSLLYRPYLRRYPALPTCGVAMGAAVLFLGVACFATSQPLLPHLPWPAWSNVLFLGLSSGVGYFFWLWALANMDASRVVAFQALGPVTAAIIESIILRRAPTAPLLLSLTMITLGLTVAMRHPGTEKQLGT</sequence>
<feature type="transmembrane region" description="Helical" evidence="7">
    <location>
        <begin position="309"/>
        <end position="326"/>
    </location>
</feature>
<evidence type="ECO:0000256" key="5">
    <source>
        <dbReference type="ARBA" id="ARBA00023136"/>
    </source>
</evidence>
<dbReference type="Proteomes" id="UP000235347">
    <property type="component" value="Unassembled WGS sequence"/>
</dbReference>
<organism evidence="9 10">
    <name type="scientific">Trinickia soli</name>
    <dbReference type="NCBI Taxonomy" id="380675"/>
    <lineage>
        <taxon>Bacteria</taxon>
        <taxon>Pseudomonadati</taxon>
        <taxon>Pseudomonadota</taxon>
        <taxon>Betaproteobacteria</taxon>
        <taxon>Burkholderiales</taxon>
        <taxon>Burkholderiaceae</taxon>
        <taxon>Trinickia</taxon>
    </lineage>
</organism>
<keyword evidence="5 7" id="KW-0472">Membrane</keyword>
<evidence type="ECO:0000256" key="3">
    <source>
        <dbReference type="ARBA" id="ARBA00022692"/>
    </source>
</evidence>
<dbReference type="PANTHER" id="PTHR32322">
    <property type="entry name" value="INNER MEMBRANE TRANSPORTER"/>
    <property type="match status" value="1"/>
</dbReference>
<feature type="transmembrane region" description="Helical" evidence="7">
    <location>
        <begin position="255"/>
        <end position="277"/>
    </location>
</feature>
<dbReference type="GO" id="GO:0016020">
    <property type="term" value="C:membrane"/>
    <property type="evidence" value="ECO:0007669"/>
    <property type="project" value="UniProtKB-SubCell"/>
</dbReference>
<feature type="transmembrane region" description="Helical" evidence="7">
    <location>
        <begin position="129"/>
        <end position="151"/>
    </location>
</feature>
<feature type="domain" description="EamA" evidence="8">
    <location>
        <begin position="193"/>
        <end position="325"/>
    </location>
</feature>
<feature type="region of interest" description="Disordered" evidence="6">
    <location>
        <begin position="1"/>
        <end position="44"/>
    </location>
</feature>
<keyword evidence="10" id="KW-1185">Reference proteome</keyword>
<name>A0A2N7VGK9_9BURK</name>
<comment type="similarity">
    <text evidence="2">Belongs to the EamA transporter family.</text>
</comment>
<keyword evidence="3 7" id="KW-0812">Transmembrane</keyword>
<feature type="transmembrane region" description="Helical" evidence="7">
    <location>
        <begin position="193"/>
        <end position="211"/>
    </location>
</feature>
<feature type="transmembrane region" description="Helical" evidence="7">
    <location>
        <begin position="73"/>
        <end position="93"/>
    </location>
</feature>
<gene>
    <name evidence="9" type="ORF">C0Z19_26105</name>
</gene>
<keyword evidence="4 7" id="KW-1133">Transmembrane helix</keyword>
<feature type="transmembrane region" description="Helical" evidence="7">
    <location>
        <begin position="163"/>
        <end position="181"/>
    </location>
</feature>
<evidence type="ECO:0000256" key="6">
    <source>
        <dbReference type="SAM" id="MobiDB-lite"/>
    </source>
</evidence>
<comment type="subcellular location">
    <subcellularLocation>
        <location evidence="1">Membrane</location>
        <topology evidence="1">Multi-pass membrane protein</topology>
    </subcellularLocation>
</comment>
<dbReference type="InterPro" id="IPR000620">
    <property type="entry name" value="EamA_dom"/>
</dbReference>